<evidence type="ECO:0000256" key="2">
    <source>
        <dbReference type="ARBA" id="ARBA00005887"/>
    </source>
</evidence>
<name>A0A7R8X787_9CRUS</name>
<evidence type="ECO:0000256" key="4">
    <source>
        <dbReference type="ARBA" id="ARBA00022692"/>
    </source>
</evidence>
<feature type="transmembrane region" description="Helical" evidence="8">
    <location>
        <begin position="1009"/>
        <end position="1025"/>
    </location>
</feature>
<keyword evidence="7" id="KW-0924">Ammonia transport</keyword>
<dbReference type="EMBL" id="LR900341">
    <property type="protein sequence ID" value="CAD7245288.1"/>
    <property type="molecule type" value="Genomic_DNA"/>
</dbReference>
<protein>
    <submittedName>
        <fullName evidence="12">Uncharacterized protein</fullName>
    </submittedName>
</protein>
<dbReference type="InterPro" id="IPR024041">
    <property type="entry name" value="NH4_transpt_AmtB-like_dom"/>
</dbReference>
<evidence type="ECO:0000259" key="10">
    <source>
        <dbReference type="Pfam" id="PF04577"/>
    </source>
</evidence>
<comment type="subcellular location">
    <subcellularLocation>
        <location evidence="1">Membrane</location>
        <topology evidence="1">Multi-pass membrane protein</topology>
    </subcellularLocation>
</comment>
<keyword evidence="4 8" id="KW-0812">Transmembrane</keyword>
<keyword evidence="13" id="KW-1185">Reference proteome</keyword>
<feature type="transmembrane region" description="Helical" evidence="8">
    <location>
        <begin position="1122"/>
        <end position="1142"/>
    </location>
</feature>
<feature type="transmembrane region" description="Helical" evidence="8">
    <location>
        <begin position="1154"/>
        <end position="1171"/>
    </location>
</feature>
<dbReference type="OrthoDB" id="529273at2759"/>
<evidence type="ECO:0000259" key="11">
    <source>
        <dbReference type="Pfam" id="PF17906"/>
    </source>
</evidence>
<dbReference type="InterPro" id="IPR029020">
    <property type="entry name" value="Ammonium/urea_transptr"/>
</dbReference>
<dbReference type="SUPFAM" id="SSF111352">
    <property type="entry name" value="Ammonium transporter"/>
    <property type="match status" value="2"/>
</dbReference>
<sequence>METRQKRDGTVNVRETVKFSAEQKRAILLYHFRSGLKPQQAFEEMKKNIGDDAPGTTMVFKWFQRFEVGHFEVTDDPRSGRPRTSTDDGMVAAVAKFLEEPSATTKRLADVFQVSKTSISSILHDQLDYSKKSARWVPRLLKPEEKEASVNFCKKFLEDFEDGNSPNFRKIITVDNLFERQLRFQTAPKMNGMEGDRMGWKEIACYSLWSILSYALATVFIQEFIHDPHQHVPESEHGESGKDISTPNVSTSFWCYGDTQDNRQCTFKNLCFNPRRKFIAFLGRESTFLGLGSSQTLEMDLGSFSGHNVFHFGYSTLRTERWGSIRKEFRDVEWIETPVKIAARLLPVNLQHSFHDDIIPLYFTLESICAGDVDAFRRTFGFVFIDDQPPVTTGDFHPFLSNQEAGFGIFMRGDCLYCFKSGHIGLEKWVGWYDVGLKRRHPQAPISTTRLNAGHLRRFSSYLMDRMCATKYPSVCDGCGRHPQWDILFLARRGNRIILNEAQVLERLVLVFEQTFIVNASWTSMSLEENSLHEIICAVSRAKVVLGVHGALLAMTVFMKPGSGLIELFPYALNPDNYTPYKTLAGLPGRRVSYRAWSNQNPEHTVTHPGREPSRGGIVHLSEEEQEEVRNSTLVPPALCCMDPKFLYRIYQDTHVDLESIEVTLRSLLSEMTWNRSEIDRSGREDAATNLPLLPAEVRDLKWSRQGDDVVLTWSPPWNLGYLGLFWDGEVKIKYLVTVLQGNLELRSEANDTDIRLESTTTVISLADLFGKSEDEEQEDHSDLYEIQEVLQNLIQSTHVLFTVSCLFPLLLMQSGFGFLEAGAVRIKNATTVLIKNVLNTGTGVLSYWLLGHGFALGSGSPFFGLSGFAFVSAAKSQRLFHIGVAVTCSSIVSAALAERTKFTSLFFYTPLLSGKTHRRERVVEEGKSCDGFFLCRFHLPHREPLGVASRGLVVSHGASRFRGERMSPLYGRSRRIGRDFDHRAAAGKIPSPDRQSPTHPRSFFARKFVFYLPRFLVFLVSFTREVKIKILQLAALGGAILTMGLMFLNGGLQVKPEQASNAILNSLLAASSGSLTASIVLRSGVLSRLVPVCSWSFIVSLNGALTATVSVAGACESMPSWAAVTVGTVSGILYVMLHFLILRLKVDDPLDVVAVHLGGGFWGLIASGLFSSKGLFTSGQPDVSPSIHLSSLSPFVTDRPALGGLLFFVLHHFQLLRIDPAVETKGLDRVERSEPAYQKDTMPGLKRKISSCTSIRSLSPVTTASTDLSSLANETSGDTNAGNHFESLRIRPRVLPHVNFILSEANQEAHS</sequence>
<dbReference type="Proteomes" id="UP000677054">
    <property type="component" value="Unassembled WGS sequence"/>
</dbReference>
<evidence type="ECO:0000259" key="9">
    <source>
        <dbReference type="Pfam" id="PF00909"/>
    </source>
</evidence>
<dbReference type="GO" id="GO:0097272">
    <property type="term" value="P:ammonium homeostasis"/>
    <property type="evidence" value="ECO:0007669"/>
    <property type="project" value="TreeGrafter"/>
</dbReference>
<gene>
    <name evidence="12" type="ORF">DSTB1V02_LOCUS5162</name>
</gene>
<keyword evidence="6 8" id="KW-0472">Membrane</keyword>
<keyword evidence="3" id="KW-0813">Transport</keyword>
<feature type="transmembrane region" description="Helical" evidence="8">
    <location>
        <begin position="800"/>
        <end position="825"/>
    </location>
</feature>
<organism evidence="12">
    <name type="scientific">Darwinula stevensoni</name>
    <dbReference type="NCBI Taxonomy" id="69355"/>
    <lineage>
        <taxon>Eukaryota</taxon>
        <taxon>Metazoa</taxon>
        <taxon>Ecdysozoa</taxon>
        <taxon>Arthropoda</taxon>
        <taxon>Crustacea</taxon>
        <taxon>Oligostraca</taxon>
        <taxon>Ostracoda</taxon>
        <taxon>Podocopa</taxon>
        <taxon>Podocopida</taxon>
        <taxon>Darwinulocopina</taxon>
        <taxon>Darwinuloidea</taxon>
        <taxon>Darwinulidae</taxon>
        <taxon>Darwinula</taxon>
    </lineage>
</organism>
<feature type="transmembrane region" description="Helical" evidence="8">
    <location>
        <begin position="880"/>
        <end position="898"/>
    </location>
</feature>
<feature type="domain" description="Glycosyltransferase 61 catalytic" evidence="10">
    <location>
        <begin position="485"/>
        <end position="566"/>
    </location>
</feature>
<evidence type="ECO:0000256" key="1">
    <source>
        <dbReference type="ARBA" id="ARBA00004141"/>
    </source>
</evidence>
<dbReference type="GO" id="GO:0005886">
    <property type="term" value="C:plasma membrane"/>
    <property type="evidence" value="ECO:0007669"/>
    <property type="project" value="TreeGrafter"/>
</dbReference>
<dbReference type="EMBL" id="CAJPEV010000824">
    <property type="protein sequence ID" value="CAG0888850.1"/>
    <property type="molecule type" value="Genomic_DNA"/>
</dbReference>
<evidence type="ECO:0000256" key="5">
    <source>
        <dbReference type="ARBA" id="ARBA00022989"/>
    </source>
</evidence>
<dbReference type="Pfam" id="PF17906">
    <property type="entry name" value="HTH_48"/>
    <property type="match status" value="1"/>
</dbReference>
<dbReference type="InterPro" id="IPR041426">
    <property type="entry name" value="Mos1_HTH"/>
</dbReference>
<proteinExistence type="inferred from homology"/>
<accession>A0A7R8X787</accession>
<evidence type="ECO:0000313" key="13">
    <source>
        <dbReference type="Proteomes" id="UP000677054"/>
    </source>
</evidence>
<feature type="transmembrane region" description="Helical" evidence="8">
    <location>
        <begin position="1031"/>
        <end position="1051"/>
    </location>
</feature>
<comment type="similarity">
    <text evidence="2">Belongs to the ammonia transporter channel (TC 1.A.11.2) family.</text>
</comment>
<feature type="transmembrane region" description="Helical" evidence="8">
    <location>
        <begin position="846"/>
        <end position="874"/>
    </location>
</feature>
<feature type="transmembrane region" description="Helical" evidence="8">
    <location>
        <begin position="1095"/>
        <end position="1115"/>
    </location>
</feature>
<keyword evidence="5 8" id="KW-1133">Transmembrane helix</keyword>
<evidence type="ECO:0000313" key="12">
    <source>
        <dbReference type="EMBL" id="CAD7245288.1"/>
    </source>
</evidence>
<dbReference type="InterPro" id="IPR049625">
    <property type="entry name" value="Glyco_transf_61_cat"/>
</dbReference>
<evidence type="ECO:0000256" key="6">
    <source>
        <dbReference type="ARBA" id="ARBA00023136"/>
    </source>
</evidence>
<evidence type="ECO:0000256" key="3">
    <source>
        <dbReference type="ARBA" id="ARBA00022448"/>
    </source>
</evidence>
<dbReference type="Gene3D" id="1.10.3430.10">
    <property type="entry name" value="Ammonium transporter AmtB like domains"/>
    <property type="match status" value="2"/>
</dbReference>
<dbReference type="Pfam" id="PF04577">
    <property type="entry name" value="Glyco_transf_61"/>
    <property type="match status" value="1"/>
</dbReference>
<dbReference type="GO" id="GO:0016757">
    <property type="term" value="F:glycosyltransferase activity"/>
    <property type="evidence" value="ECO:0007669"/>
    <property type="project" value="InterPro"/>
</dbReference>
<dbReference type="GO" id="GO:0008519">
    <property type="term" value="F:ammonium channel activity"/>
    <property type="evidence" value="ECO:0007669"/>
    <property type="project" value="InterPro"/>
</dbReference>
<dbReference type="Gene3D" id="1.10.10.1450">
    <property type="match status" value="1"/>
</dbReference>
<dbReference type="PANTHER" id="PTHR11730:SF6">
    <property type="entry name" value="AMMONIUM TRANSPORTER"/>
    <property type="match status" value="1"/>
</dbReference>
<dbReference type="Pfam" id="PF00909">
    <property type="entry name" value="Ammonium_transp"/>
    <property type="match status" value="2"/>
</dbReference>
<feature type="domain" description="Mos1 transposase HTH" evidence="11">
    <location>
        <begin position="25"/>
        <end position="69"/>
    </location>
</feature>
<dbReference type="PANTHER" id="PTHR11730">
    <property type="entry name" value="AMMONIUM TRANSPORTER"/>
    <property type="match status" value="1"/>
</dbReference>
<evidence type="ECO:0000256" key="8">
    <source>
        <dbReference type="SAM" id="Phobius"/>
    </source>
</evidence>
<feature type="domain" description="Ammonium transporter AmtB-like" evidence="9">
    <location>
        <begin position="1028"/>
        <end position="1238"/>
    </location>
</feature>
<evidence type="ECO:0000256" key="7">
    <source>
        <dbReference type="ARBA" id="ARBA00023177"/>
    </source>
</evidence>
<feature type="domain" description="Ammonium transporter AmtB-like" evidence="9">
    <location>
        <begin position="802"/>
        <end position="915"/>
    </location>
</feature>
<feature type="transmembrane region" description="Helical" evidence="8">
    <location>
        <begin position="1063"/>
        <end position="1083"/>
    </location>
</feature>
<reference evidence="12" key="1">
    <citation type="submission" date="2020-11" db="EMBL/GenBank/DDBJ databases">
        <authorList>
            <person name="Tran Van P."/>
        </authorList>
    </citation>
    <scope>NUCLEOTIDE SEQUENCE</scope>
</reference>